<dbReference type="Proteomes" id="UP000828251">
    <property type="component" value="Unassembled WGS sequence"/>
</dbReference>
<feature type="region of interest" description="Disordered" evidence="1">
    <location>
        <begin position="1"/>
        <end position="48"/>
    </location>
</feature>
<feature type="compositionally biased region" description="Basic and acidic residues" evidence="1">
    <location>
        <begin position="86"/>
        <end position="99"/>
    </location>
</feature>
<accession>A0A9D3VW06</accession>
<feature type="compositionally biased region" description="Polar residues" evidence="1">
    <location>
        <begin position="66"/>
        <end position="77"/>
    </location>
</feature>
<feature type="compositionally biased region" description="Basic and acidic residues" evidence="1">
    <location>
        <begin position="1"/>
        <end position="33"/>
    </location>
</feature>
<comment type="caution">
    <text evidence="2">The sequence shown here is derived from an EMBL/GenBank/DDBJ whole genome shotgun (WGS) entry which is preliminary data.</text>
</comment>
<keyword evidence="3" id="KW-1185">Reference proteome</keyword>
<evidence type="ECO:0000256" key="1">
    <source>
        <dbReference type="SAM" id="MobiDB-lite"/>
    </source>
</evidence>
<organism evidence="2 3">
    <name type="scientific">Gossypium stocksii</name>
    <dbReference type="NCBI Taxonomy" id="47602"/>
    <lineage>
        <taxon>Eukaryota</taxon>
        <taxon>Viridiplantae</taxon>
        <taxon>Streptophyta</taxon>
        <taxon>Embryophyta</taxon>
        <taxon>Tracheophyta</taxon>
        <taxon>Spermatophyta</taxon>
        <taxon>Magnoliopsida</taxon>
        <taxon>eudicotyledons</taxon>
        <taxon>Gunneridae</taxon>
        <taxon>Pentapetalae</taxon>
        <taxon>rosids</taxon>
        <taxon>malvids</taxon>
        <taxon>Malvales</taxon>
        <taxon>Malvaceae</taxon>
        <taxon>Malvoideae</taxon>
        <taxon>Gossypium</taxon>
    </lineage>
</organism>
<protein>
    <submittedName>
        <fullName evidence="2">Uncharacterized protein</fullName>
    </submittedName>
</protein>
<feature type="region of interest" description="Disordered" evidence="1">
    <location>
        <begin position="61"/>
        <end position="99"/>
    </location>
</feature>
<dbReference type="EMBL" id="JAIQCV010000005">
    <property type="protein sequence ID" value="KAH1098425.1"/>
    <property type="molecule type" value="Genomic_DNA"/>
</dbReference>
<reference evidence="2 3" key="1">
    <citation type="journal article" date="2021" name="Plant Biotechnol. J.">
        <title>Multi-omics assisted identification of the key and species-specific regulatory components of drought-tolerant mechanisms in Gossypium stocksii.</title>
        <authorList>
            <person name="Yu D."/>
            <person name="Ke L."/>
            <person name="Zhang D."/>
            <person name="Wu Y."/>
            <person name="Sun Y."/>
            <person name="Mei J."/>
            <person name="Sun J."/>
            <person name="Sun Y."/>
        </authorList>
    </citation>
    <scope>NUCLEOTIDE SEQUENCE [LARGE SCALE GENOMIC DNA]</scope>
    <source>
        <strain evidence="3">cv. E1</strain>
        <tissue evidence="2">Leaf</tissue>
    </source>
</reference>
<dbReference type="AlphaFoldDB" id="A0A9D3VW06"/>
<gene>
    <name evidence="2" type="ORF">J1N35_015346</name>
</gene>
<evidence type="ECO:0000313" key="2">
    <source>
        <dbReference type="EMBL" id="KAH1098425.1"/>
    </source>
</evidence>
<evidence type="ECO:0000313" key="3">
    <source>
        <dbReference type="Proteomes" id="UP000828251"/>
    </source>
</evidence>
<proteinExistence type="predicted"/>
<sequence>MEPKEKRKDGRFSIAQKEREDHGSKRKQQEHGGEAGWDDSVDAGKRPDALRICKDEQVPVIRSPTLHATSTGGSSHQTHVKGKGKAIMEIRRSPHWDKE</sequence>
<name>A0A9D3VW06_9ROSI</name>